<proteinExistence type="predicted"/>
<organism evidence="2 3">
    <name type="scientific">Furfurilactobacillus milii</name>
    <dbReference type="NCBI Taxonomy" id="2888272"/>
    <lineage>
        <taxon>Bacteria</taxon>
        <taxon>Bacillati</taxon>
        <taxon>Bacillota</taxon>
        <taxon>Bacilli</taxon>
        <taxon>Lactobacillales</taxon>
        <taxon>Lactobacillaceae</taxon>
        <taxon>Furfurilactobacillus</taxon>
    </lineage>
</organism>
<dbReference type="OrthoDB" id="2300449at2"/>
<evidence type="ECO:0000259" key="1">
    <source>
        <dbReference type="Pfam" id="PF01610"/>
    </source>
</evidence>
<feature type="domain" description="Transposase IS204/IS1001/IS1096/IS1165 DDE" evidence="1">
    <location>
        <begin position="5"/>
        <end position="40"/>
    </location>
</feature>
<dbReference type="EMBL" id="WEZQ01000002">
    <property type="protein sequence ID" value="MYV16389.1"/>
    <property type="molecule type" value="Genomic_DNA"/>
</dbReference>
<reference evidence="2 3" key="1">
    <citation type="journal article" date="2019" name="Appl. Environ. Microbiol.">
        <title>Genetic determinants of hydroxycinnamic acid metabolism in heterofermentative lactobacilli.</title>
        <authorList>
            <person name="Gaur G."/>
            <person name="Oh J.H."/>
            <person name="Filannino P."/>
            <person name="Gobbetti M."/>
            <person name="van Pijkeren J.P."/>
            <person name="Ganzle M.G."/>
        </authorList>
    </citation>
    <scope>NUCLEOTIDE SEQUENCE [LARGE SCALE GENOMIC DNA]</scope>
    <source>
        <strain evidence="2 3">C5</strain>
    </source>
</reference>
<evidence type="ECO:0000313" key="2">
    <source>
        <dbReference type="EMBL" id="MYV16389.1"/>
    </source>
</evidence>
<dbReference type="InterPro" id="IPR002560">
    <property type="entry name" value="Transposase_DDE"/>
</dbReference>
<dbReference type="RefSeq" id="WP_161002969.1">
    <property type="nucleotide sequence ID" value="NZ_WEZQ01000002.1"/>
</dbReference>
<comment type="caution">
    <text evidence="2">The sequence shown here is derived from an EMBL/GenBank/DDBJ whole genome shotgun (WGS) entry which is preliminary data.</text>
</comment>
<dbReference type="AlphaFoldDB" id="A0A6N9I0N0"/>
<gene>
    <name evidence="2" type="ORF">GB993_02480</name>
</gene>
<accession>A0A6N9I0N0</accession>
<dbReference type="Pfam" id="PF01610">
    <property type="entry name" value="DDE_Tnp_ISL3"/>
    <property type="match status" value="1"/>
</dbReference>
<evidence type="ECO:0000313" key="3">
    <source>
        <dbReference type="Proteomes" id="UP000449209"/>
    </source>
</evidence>
<protein>
    <recommendedName>
        <fullName evidence="1">Transposase IS204/IS1001/IS1096/IS1165 DDE domain-containing protein</fullName>
    </recommendedName>
</protein>
<name>A0A6N9I0N0_9LACO</name>
<sequence length="41" mass="4752">MQPLLRKYRQAVLNAVTSGYFNGYLEGFISHIKKIKNMAYS</sequence>
<dbReference type="Proteomes" id="UP000449209">
    <property type="component" value="Unassembled WGS sequence"/>
</dbReference>